<keyword evidence="2" id="KW-1185">Reference proteome</keyword>
<proteinExistence type="predicted"/>
<comment type="caution">
    <text evidence="1">The sequence shown here is derived from an EMBL/GenBank/DDBJ whole genome shotgun (WGS) entry which is preliminary data.</text>
</comment>
<organism evidence="1 2">
    <name type="scientific">Pyropia yezoensis</name>
    <name type="common">Susabi-nori</name>
    <name type="synonym">Porphyra yezoensis</name>
    <dbReference type="NCBI Taxonomy" id="2788"/>
    <lineage>
        <taxon>Eukaryota</taxon>
        <taxon>Rhodophyta</taxon>
        <taxon>Bangiophyceae</taxon>
        <taxon>Bangiales</taxon>
        <taxon>Bangiaceae</taxon>
        <taxon>Pyropia</taxon>
    </lineage>
</organism>
<evidence type="ECO:0000313" key="2">
    <source>
        <dbReference type="Proteomes" id="UP000798662"/>
    </source>
</evidence>
<accession>A0ACC3CBV6</accession>
<sequence length="117" mass="11348">MGPGARAFPGAGGSQSCFGIHVAQSVIVDKFGLGGAGAQPRARASEAAVAVALDEGATSGAARLTGAIAADVGAQAGQSAVAPPVDLPLVPAGTVERARQAALAMLDGIFQSQQNPK</sequence>
<dbReference type="EMBL" id="CM020620">
    <property type="protein sequence ID" value="KAK1867440.1"/>
    <property type="molecule type" value="Genomic_DNA"/>
</dbReference>
<dbReference type="Proteomes" id="UP000798662">
    <property type="component" value="Chromosome 3"/>
</dbReference>
<protein>
    <submittedName>
        <fullName evidence="1">Uncharacterized protein</fullName>
    </submittedName>
</protein>
<evidence type="ECO:0000313" key="1">
    <source>
        <dbReference type="EMBL" id="KAK1867440.1"/>
    </source>
</evidence>
<name>A0ACC3CBV6_PYRYE</name>
<gene>
    <name evidence="1" type="ORF">I4F81_009947</name>
</gene>
<reference evidence="1" key="1">
    <citation type="submission" date="2019-11" db="EMBL/GenBank/DDBJ databases">
        <title>Nori genome reveals adaptations in red seaweeds to the harsh intertidal environment.</title>
        <authorList>
            <person name="Wang D."/>
            <person name="Mao Y."/>
        </authorList>
    </citation>
    <scope>NUCLEOTIDE SEQUENCE</scope>
    <source>
        <tissue evidence="1">Gametophyte</tissue>
    </source>
</reference>